<evidence type="ECO:0000313" key="2">
    <source>
        <dbReference type="EMBL" id="GFT88664.1"/>
    </source>
</evidence>
<accession>A0A8X6PTJ7</accession>
<sequence>MRASGYRHPSRCGRFRASATSTPRRARAGACSPRSSNKVASGRCALLLAVKSGKPWPIRVTLEPSEDTPLSSPTYQRVGGNNEVGERRTVSQDPRGSPKALELAGDREGSSFLSFFFSEPALFFFACE</sequence>
<protein>
    <submittedName>
        <fullName evidence="2">Uncharacterized protein</fullName>
    </submittedName>
</protein>
<feature type="region of interest" description="Disordered" evidence="1">
    <location>
        <begin position="1"/>
        <end position="38"/>
    </location>
</feature>
<reference evidence="2" key="1">
    <citation type="submission" date="2020-08" db="EMBL/GenBank/DDBJ databases">
        <title>Multicomponent nature underlies the extraordinary mechanical properties of spider dragline silk.</title>
        <authorList>
            <person name="Kono N."/>
            <person name="Nakamura H."/>
            <person name="Mori M."/>
            <person name="Yoshida Y."/>
            <person name="Ohtoshi R."/>
            <person name="Malay A.D."/>
            <person name="Moran D.A.P."/>
            <person name="Tomita M."/>
            <person name="Numata K."/>
            <person name="Arakawa K."/>
        </authorList>
    </citation>
    <scope>NUCLEOTIDE SEQUENCE</scope>
</reference>
<evidence type="ECO:0000256" key="1">
    <source>
        <dbReference type="SAM" id="MobiDB-lite"/>
    </source>
</evidence>
<gene>
    <name evidence="2" type="ORF">NPIL_435591</name>
</gene>
<keyword evidence="3" id="KW-1185">Reference proteome</keyword>
<comment type="caution">
    <text evidence="2">The sequence shown here is derived from an EMBL/GenBank/DDBJ whole genome shotgun (WGS) entry which is preliminary data.</text>
</comment>
<proteinExistence type="predicted"/>
<dbReference type="Proteomes" id="UP000887013">
    <property type="component" value="Unassembled WGS sequence"/>
</dbReference>
<organism evidence="2 3">
    <name type="scientific">Nephila pilipes</name>
    <name type="common">Giant wood spider</name>
    <name type="synonym">Nephila maculata</name>
    <dbReference type="NCBI Taxonomy" id="299642"/>
    <lineage>
        <taxon>Eukaryota</taxon>
        <taxon>Metazoa</taxon>
        <taxon>Ecdysozoa</taxon>
        <taxon>Arthropoda</taxon>
        <taxon>Chelicerata</taxon>
        <taxon>Arachnida</taxon>
        <taxon>Araneae</taxon>
        <taxon>Araneomorphae</taxon>
        <taxon>Entelegynae</taxon>
        <taxon>Araneoidea</taxon>
        <taxon>Nephilidae</taxon>
        <taxon>Nephila</taxon>
    </lineage>
</organism>
<feature type="region of interest" description="Disordered" evidence="1">
    <location>
        <begin position="62"/>
        <end position="102"/>
    </location>
</feature>
<evidence type="ECO:0000313" key="3">
    <source>
        <dbReference type="Proteomes" id="UP000887013"/>
    </source>
</evidence>
<name>A0A8X6PTJ7_NEPPI</name>
<dbReference type="AlphaFoldDB" id="A0A8X6PTJ7"/>
<dbReference type="EMBL" id="BMAW01024627">
    <property type="protein sequence ID" value="GFT88664.1"/>
    <property type="molecule type" value="Genomic_DNA"/>
</dbReference>